<dbReference type="HOGENOM" id="CLU_1225816_0_0_1"/>
<reference evidence="3" key="1">
    <citation type="submission" date="2012-12" db="EMBL/GenBank/DDBJ databases">
        <authorList>
            <person name="Hellsten U."/>
            <person name="Grimwood J."/>
            <person name="Chapman J.A."/>
            <person name="Shapiro H."/>
            <person name="Aerts A."/>
            <person name="Otillar R.P."/>
            <person name="Terry A.Y."/>
            <person name="Boore J.L."/>
            <person name="Simakov O."/>
            <person name="Marletaz F."/>
            <person name="Cho S.-J."/>
            <person name="Edsinger-Gonzales E."/>
            <person name="Havlak P."/>
            <person name="Kuo D.-H."/>
            <person name="Larsson T."/>
            <person name="Lv J."/>
            <person name="Arendt D."/>
            <person name="Savage R."/>
            <person name="Osoegawa K."/>
            <person name="de Jong P."/>
            <person name="Lindberg D.R."/>
            <person name="Seaver E.C."/>
            <person name="Weisblat D.A."/>
            <person name="Putnam N.H."/>
            <person name="Grigoriev I.V."/>
            <person name="Rokhsar D.S."/>
        </authorList>
    </citation>
    <scope>NUCLEOTIDE SEQUENCE</scope>
    <source>
        <strain evidence="3">I ESC-2004</strain>
    </source>
</reference>
<dbReference type="EnsemblMetazoa" id="CapteT205869">
    <property type="protein sequence ID" value="CapteP205869"/>
    <property type="gene ID" value="CapteG205869"/>
</dbReference>
<dbReference type="EMBL" id="KB308519">
    <property type="protein sequence ID" value="ELT97591.1"/>
    <property type="molecule type" value="Genomic_DNA"/>
</dbReference>
<sequence>MGKKAIAALEKRRRDARRQTRMLVSSFKVALDDADGNVLDVRFHLGELEMALDELRAVQRNYSVTLDDVDYEGDGDEAVLNYVSLGRNFNVGDVILFPEHLVINLGVILDKSLSMEDNINATGCTGCPLILAGFQTNGRLEDMGLWKRQISFFKILGITDKFFILGTRKKWTEHENQVLVKSFDKYLKFGGRISNSDMICIQKRLNRTLPQIRTKLNNMKLGKTPL</sequence>
<reference evidence="1 3" key="2">
    <citation type="journal article" date="2013" name="Nature">
        <title>Insights into bilaterian evolution from three spiralian genomes.</title>
        <authorList>
            <person name="Simakov O."/>
            <person name="Marletaz F."/>
            <person name="Cho S.J."/>
            <person name="Edsinger-Gonzales E."/>
            <person name="Havlak P."/>
            <person name="Hellsten U."/>
            <person name="Kuo D.H."/>
            <person name="Larsson T."/>
            <person name="Lv J."/>
            <person name="Arendt D."/>
            <person name="Savage R."/>
            <person name="Osoegawa K."/>
            <person name="de Jong P."/>
            <person name="Grimwood J."/>
            <person name="Chapman J.A."/>
            <person name="Shapiro H."/>
            <person name="Aerts A."/>
            <person name="Otillar R.P."/>
            <person name="Terry A.Y."/>
            <person name="Boore J.L."/>
            <person name="Grigoriev I.V."/>
            <person name="Lindberg D.R."/>
            <person name="Seaver E.C."/>
            <person name="Weisblat D.A."/>
            <person name="Putnam N.H."/>
            <person name="Rokhsar D.S."/>
        </authorList>
    </citation>
    <scope>NUCLEOTIDE SEQUENCE</scope>
    <source>
        <strain evidence="1 3">I ESC-2004</strain>
    </source>
</reference>
<evidence type="ECO:0000313" key="2">
    <source>
        <dbReference type="EnsemblMetazoa" id="CapteP205869"/>
    </source>
</evidence>
<proteinExistence type="predicted"/>
<name>R7U1Q0_CAPTE</name>
<dbReference type="AlphaFoldDB" id="R7U1Q0"/>
<protein>
    <submittedName>
        <fullName evidence="1 2">Uncharacterized protein</fullName>
    </submittedName>
</protein>
<evidence type="ECO:0000313" key="1">
    <source>
        <dbReference type="EMBL" id="ELT97591.1"/>
    </source>
</evidence>
<dbReference type="Proteomes" id="UP000014760">
    <property type="component" value="Unassembled WGS sequence"/>
</dbReference>
<accession>R7U1Q0</accession>
<keyword evidence="3" id="KW-1185">Reference proteome</keyword>
<organism evidence="1">
    <name type="scientific">Capitella teleta</name>
    <name type="common">Polychaete worm</name>
    <dbReference type="NCBI Taxonomy" id="283909"/>
    <lineage>
        <taxon>Eukaryota</taxon>
        <taxon>Metazoa</taxon>
        <taxon>Spiralia</taxon>
        <taxon>Lophotrochozoa</taxon>
        <taxon>Annelida</taxon>
        <taxon>Polychaeta</taxon>
        <taxon>Sedentaria</taxon>
        <taxon>Scolecida</taxon>
        <taxon>Capitellidae</taxon>
        <taxon>Capitella</taxon>
    </lineage>
</organism>
<reference evidence="2" key="3">
    <citation type="submission" date="2015-06" db="UniProtKB">
        <authorList>
            <consortium name="EnsemblMetazoa"/>
        </authorList>
    </citation>
    <scope>IDENTIFICATION</scope>
</reference>
<gene>
    <name evidence="1" type="ORF">CAPTEDRAFT_205869</name>
</gene>
<dbReference type="EMBL" id="AMQN01010822">
    <property type="status" value="NOT_ANNOTATED_CDS"/>
    <property type="molecule type" value="Genomic_DNA"/>
</dbReference>
<evidence type="ECO:0000313" key="3">
    <source>
        <dbReference type="Proteomes" id="UP000014760"/>
    </source>
</evidence>